<dbReference type="PANTHER" id="PTHR46354">
    <property type="entry name" value="DOG1 DOMAIN-CONTAINING PROTEIN"/>
    <property type="match status" value="1"/>
</dbReference>
<sequence length="261" mass="29119">MTKPENTPRQIFNGIFDCWLCELNTILEQLVTAANSNNCNDNKGDSGSVLHLLIIQSIGHYEEYYKMKSDAEKGDIISLFAPAWLTSLEDASLWIAGWRPTTVIHLLYSKSAGIQLEASLANLIPLFTAGDLGDLNLIQLNRVEELQKKTVRAERRIGEKIAKVQESAADTSMVDLSNAISEMIREENEDGVMDHNGRVESMLEPKTGALEEVVHMADGLRMKTLKAVIEILTPIQGVYFLIAVAELRLRVHDWGLKRDGD</sequence>
<evidence type="ECO:0000259" key="1">
    <source>
        <dbReference type="PROSITE" id="PS51806"/>
    </source>
</evidence>
<dbReference type="GO" id="GO:0006351">
    <property type="term" value="P:DNA-templated transcription"/>
    <property type="evidence" value="ECO:0007669"/>
    <property type="project" value="InterPro"/>
</dbReference>
<dbReference type="InterPro" id="IPR025422">
    <property type="entry name" value="TGA_domain"/>
</dbReference>
<comment type="caution">
    <text evidence="2">The sequence shown here is derived from an EMBL/GenBank/DDBJ whole genome shotgun (WGS) entry which is preliminary data.</text>
</comment>
<dbReference type="PROSITE" id="PS51806">
    <property type="entry name" value="DOG1"/>
    <property type="match status" value="1"/>
</dbReference>
<keyword evidence="3" id="KW-1185">Reference proteome</keyword>
<feature type="domain" description="DOG1" evidence="1">
    <location>
        <begin position="9"/>
        <end position="261"/>
    </location>
</feature>
<dbReference type="Pfam" id="PF14144">
    <property type="entry name" value="DOG1"/>
    <property type="match status" value="1"/>
</dbReference>
<name>A0A9K3JVU0_HELAN</name>
<dbReference type="InterPro" id="IPR051886">
    <property type="entry name" value="Seed_Dev/Stress_Resp_Reg"/>
</dbReference>
<dbReference type="PANTHER" id="PTHR46354:SF4">
    <property type="entry name" value="PROTEIN DOG1-LIKE 3"/>
    <property type="match status" value="1"/>
</dbReference>
<proteinExistence type="predicted"/>
<dbReference type="Gramene" id="mRNA:HanXRQr2_Chr01g0028951">
    <property type="protein sequence ID" value="mRNA:HanXRQr2_Chr01g0028951"/>
    <property type="gene ID" value="HanXRQr2_Chr01g0028951"/>
</dbReference>
<accession>A0A9K3JVU0</accession>
<organism evidence="2 3">
    <name type="scientific">Helianthus annuus</name>
    <name type="common">Common sunflower</name>
    <dbReference type="NCBI Taxonomy" id="4232"/>
    <lineage>
        <taxon>Eukaryota</taxon>
        <taxon>Viridiplantae</taxon>
        <taxon>Streptophyta</taxon>
        <taxon>Embryophyta</taxon>
        <taxon>Tracheophyta</taxon>
        <taxon>Spermatophyta</taxon>
        <taxon>Magnoliopsida</taxon>
        <taxon>eudicotyledons</taxon>
        <taxon>Gunneridae</taxon>
        <taxon>Pentapetalae</taxon>
        <taxon>asterids</taxon>
        <taxon>campanulids</taxon>
        <taxon>Asterales</taxon>
        <taxon>Asteraceae</taxon>
        <taxon>Asteroideae</taxon>
        <taxon>Heliantheae alliance</taxon>
        <taxon>Heliantheae</taxon>
        <taxon>Helianthus</taxon>
    </lineage>
</organism>
<reference evidence="2" key="1">
    <citation type="journal article" date="2017" name="Nature">
        <title>The sunflower genome provides insights into oil metabolism, flowering and Asterid evolution.</title>
        <authorList>
            <person name="Badouin H."/>
            <person name="Gouzy J."/>
            <person name="Grassa C.J."/>
            <person name="Murat F."/>
            <person name="Staton S.E."/>
            <person name="Cottret L."/>
            <person name="Lelandais-Briere C."/>
            <person name="Owens G.L."/>
            <person name="Carrere S."/>
            <person name="Mayjonade B."/>
            <person name="Legrand L."/>
            <person name="Gill N."/>
            <person name="Kane N.C."/>
            <person name="Bowers J.E."/>
            <person name="Hubner S."/>
            <person name="Bellec A."/>
            <person name="Berard A."/>
            <person name="Berges H."/>
            <person name="Blanchet N."/>
            <person name="Boniface M.C."/>
            <person name="Brunel D."/>
            <person name="Catrice O."/>
            <person name="Chaidir N."/>
            <person name="Claudel C."/>
            <person name="Donnadieu C."/>
            <person name="Faraut T."/>
            <person name="Fievet G."/>
            <person name="Helmstetter N."/>
            <person name="King M."/>
            <person name="Knapp S.J."/>
            <person name="Lai Z."/>
            <person name="Le Paslier M.C."/>
            <person name="Lippi Y."/>
            <person name="Lorenzon L."/>
            <person name="Mandel J.R."/>
            <person name="Marage G."/>
            <person name="Marchand G."/>
            <person name="Marquand E."/>
            <person name="Bret-Mestries E."/>
            <person name="Morien E."/>
            <person name="Nambeesan S."/>
            <person name="Nguyen T."/>
            <person name="Pegot-Espagnet P."/>
            <person name="Pouilly N."/>
            <person name="Raftis F."/>
            <person name="Sallet E."/>
            <person name="Schiex T."/>
            <person name="Thomas J."/>
            <person name="Vandecasteele C."/>
            <person name="Vares D."/>
            <person name="Vear F."/>
            <person name="Vautrin S."/>
            <person name="Crespi M."/>
            <person name="Mangin B."/>
            <person name="Burke J.M."/>
            <person name="Salse J."/>
            <person name="Munos S."/>
            <person name="Vincourt P."/>
            <person name="Rieseberg L.H."/>
            <person name="Langlade N.B."/>
        </authorList>
    </citation>
    <scope>NUCLEOTIDE SEQUENCE</scope>
    <source>
        <tissue evidence="2">Leaves</tissue>
    </source>
</reference>
<evidence type="ECO:0000313" key="2">
    <source>
        <dbReference type="EMBL" id="KAF5822643.1"/>
    </source>
</evidence>
<evidence type="ECO:0000313" key="3">
    <source>
        <dbReference type="Proteomes" id="UP000215914"/>
    </source>
</evidence>
<gene>
    <name evidence="2" type="ORF">HanXRQr2_Chr01g0028951</name>
</gene>
<dbReference type="GO" id="GO:0043565">
    <property type="term" value="F:sequence-specific DNA binding"/>
    <property type="evidence" value="ECO:0007669"/>
    <property type="project" value="InterPro"/>
</dbReference>
<dbReference type="Proteomes" id="UP000215914">
    <property type="component" value="Unassembled WGS sequence"/>
</dbReference>
<dbReference type="EMBL" id="MNCJ02000316">
    <property type="protein sequence ID" value="KAF5822643.1"/>
    <property type="molecule type" value="Genomic_DNA"/>
</dbReference>
<reference evidence="2" key="2">
    <citation type="submission" date="2020-06" db="EMBL/GenBank/DDBJ databases">
        <title>Helianthus annuus Genome sequencing and assembly Release 2.</title>
        <authorList>
            <person name="Gouzy J."/>
            <person name="Langlade N."/>
            <person name="Munos S."/>
        </authorList>
    </citation>
    <scope>NUCLEOTIDE SEQUENCE</scope>
    <source>
        <tissue evidence="2">Leaves</tissue>
    </source>
</reference>
<dbReference type="AlphaFoldDB" id="A0A9K3JVU0"/>
<protein>
    <submittedName>
        <fullName evidence="2">Transcription factor TGA like domain-containing protein</fullName>
    </submittedName>
</protein>